<reference evidence="2 3" key="1">
    <citation type="journal article" date="2018" name="Nat. Genet.">
        <title>The Rosa genome provides new insights in the design of modern roses.</title>
        <authorList>
            <person name="Bendahmane M."/>
        </authorList>
    </citation>
    <scope>NUCLEOTIDE SEQUENCE [LARGE SCALE GENOMIC DNA]</scope>
    <source>
        <strain evidence="3">cv. Old Blush</strain>
    </source>
</reference>
<dbReference type="Pfam" id="PF14392">
    <property type="entry name" value="zf-CCHC_4"/>
    <property type="match status" value="1"/>
</dbReference>
<dbReference type="Proteomes" id="UP000238479">
    <property type="component" value="Chromosome 6"/>
</dbReference>
<dbReference type="OMA" id="HTICINI"/>
<dbReference type="PANTHER" id="PTHR31286">
    <property type="entry name" value="GLYCINE-RICH CELL WALL STRUCTURAL PROTEIN 1.8-LIKE"/>
    <property type="match status" value="1"/>
</dbReference>
<proteinExistence type="predicted"/>
<organism evidence="2 3">
    <name type="scientific">Rosa chinensis</name>
    <name type="common">China rose</name>
    <dbReference type="NCBI Taxonomy" id="74649"/>
    <lineage>
        <taxon>Eukaryota</taxon>
        <taxon>Viridiplantae</taxon>
        <taxon>Streptophyta</taxon>
        <taxon>Embryophyta</taxon>
        <taxon>Tracheophyta</taxon>
        <taxon>Spermatophyta</taxon>
        <taxon>Magnoliopsida</taxon>
        <taxon>eudicotyledons</taxon>
        <taxon>Gunneridae</taxon>
        <taxon>Pentapetalae</taxon>
        <taxon>rosids</taxon>
        <taxon>fabids</taxon>
        <taxon>Rosales</taxon>
        <taxon>Rosaceae</taxon>
        <taxon>Rosoideae</taxon>
        <taxon>Rosoideae incertae sedis</taxon>
        <taxon>Rosa</taxon>
    </lineage>
</organism>
<gene>
    <name evidence="2" type="ORF">RchiOBHm_Chr6g0249771</name>
</gene>
<keyword evidence="3" id="KW-1185">Reference proteome</keyword>
<comment type="caution">
    <text evidence="2">The sequence shown here is derived from an EMBL/GenBank/DDBJ whole genome shotgun (WGS) entry which is preliminary data.</text>
</comment>
<feature type="domain" description="Zinc knuckle CX2CX4HX4C" evidence="1">
    <location>
        <begin position="95"/>
        <end position="139"/>
    </location>
</feature>
<sequence>MEWETGQQILNRGPWSVMGHTICINIWPLDDRLEDVPVHQLAIWIQAHGLPRGQMTHANAHLLGAVAGTVLSVENSNTVNGWRGFVRVRVNINTQHPLVPGVWIRCGSNPPLWVEFRYERISLFCYNCGRLSHSERFCNQPRSPRAERLGVWMITPAARRLTSGPQPDGERGWDRFQRQCFQSRQNSQQYSASNPSTQPLLQAASQTFFRGPPQYRSTLVLSEKSPSPVRDAPTPDLPPTTFVASSSSGPRDKGKAKLFPAEDLVVNNVDFAEPCLPIGSDQTLYPTLGLSGEINLGHTQFFFDNSLSDFVPIPTPLQPYPFNHTQTPLHTLYSPSQLPPTPNSQSYAKDSLEALVAPISVQIHAPLPLPTPLFLNHHRRIIPFQGLQNSWTSYA</sequence>
<dbReference type="InterPro" id="IPR040256">
    <property type="entry name" value="At4g02000-like"/>
</dbReference>
<dbReference type="EMBL" id="PDCK01000044">
    <property type="protein sequence ID" value="PRQ22392.1"/>
    <property type="molecule type" value="Genomic_DNA"/>
</dbReference>
<evidence type="ECO:0000313" key="2">
    <source>
        <dbReference type="EMBL" id="PRQ22392.1"/>
    </source>
</evidence>
<dbReference type="PANTHER" id="PTHR31286:SF178">
    <property type="entry name" value="DUF4283 DOMAIN-CONTAINING PROTEIN"/>
    <property type="match status" value="1"/>
</dbReference>
<evidence type="ECO:0000259" key="1">
    <source>
        <dbReference type="Pfam" id="PF14392"/>
    </source>
</evidence>
<dbReference type="Gramene" id="PRQ22392">
    <property type="protein sequence ID" value="PRQ22392"/>
    <property type="gene ID" value="RchiOBHm_Chr6g0249771"/>
</dbReference>
<accession>A0A2P6PKD6</accession>
<name>A0A2P6PKD6_ROSCH</name>
<evidence type="ECO:0000313" key="3">
    <source>
        <dbReference type="Proteomes" id="UP000238479"/>
    </source>
</evidence>
<dbReference type="AlphaFoldDB" id="A0A2P6PKD6"/>
<dbReference type="InterPro" id="IPR025836">
    <property type="entry name" value="Zn_knuckle_CX2CX4HX4C"/>
</dbReference>
<protein>
    <submittedName>
        <fullName evidence="2">Putative transcription factor interactor and regulator CCHC(Zn) family</fullName>
    </submittedName>
</protein>